<dbReference type="Gene3D" id="2.40.10.10">
    <property type="entry name" value="Trypsin-like serine proteases"/>
    <property type="match status" value="1"/>
</dbReference>
<organism evidence="1">
    <name type="scientific">marine sediment metagenome</name>
    <dbReference type="NCBI Taxonomy" id="412755"/>
    <lineage>
        <taxon>unclassified sequences</taxon>
        <taxon>metagenomes</taxon>
        <taxon>ecological metagenomes</taxon>
    </lineage>
</organism>
<proteinExistence type="predicted"/>
<protein>
    <submittedName>
        <fullName evidence="1">Uncharacterized protein</fullName>
    </submittedName>
</protein>
<evidence type="ECO:0000313" key="1">
    <source>
        <dbReference type="EMBL" id="GAJ23629.1"/>
    </source>
</evidence>
<name>X1V1R2_9ZZZZ</name>
<reference evidence="1" key="1">
    <citation type="journal article" date="2014" name="Front. Microbiol.">
        <title>High frequency of phylogenetically diverse reductive dehalogenase-homologous genes in deep subseafloor sedimentary metagenomes.</title>
        <authorList>
            <person name="Kawai M."/>
            <person name="Futagami T."/>
            <person name="Toyoda A."/>
            <person name="Takaki Y."/>
            <person name="Nishi S."/>
            <person name="Hori S."/>
            <person name="Arai W."/>
            <person name="Tsubouchi T."/>
            <person name="Morono Y."/>
            <person name="Uchiyama I."/>
            <person name="Ito T."/>
            <person name="Fujiyama A."/>
            <person name="Inagaki F."/>
            <person name="Takami H."/>
        </authorList>
    </citation>
    <scope>NUCLEOTIDE SEQUENCE</scope>
    <source>
        <strain evidence="1">Expedition CK06-06</strain>
    </source>
</reference>
<comment type="caution">
    <text evidence="1">The sequence shown here is derived from an EMBL/GenBank/DDBJ whole genome shotgun (WGS) entry which is preliminary data.</text>
</comment>
<dbReference type="EMBL" id="BARW01038580">
    <property type="protein sequence ID" value="GAJ23629.1"/>
    <property type="molecule type" value="Genomic_DNA"/>
</dbReference>
<gene>
    <name evidence="1" type="ORF">S12H4_59158</name>
</gene>
<feature type="non-terminal residue" evidence="1">
    <location>
        <position position="34"/>
    </location>
</feature>
<dbReference type="AlphaFoldDB" id="X1V1R2"/>
<dbReference type="InterPro" id="IPR043504">
    <property type="entry name" value="Peptidase_S1_PA_chymotrypsin"/>
</dbReference>
<accession>X1V1R2</accession>
<sequence>MINIMSQGGASGSPVFLPETGEVIGVLYGSLEEF</sequence>